<dbReference type="EMBL" id="SZQA01000014">
    <property type="protein sequence ID" value="TKK87802.1"/>
    <property type="molecule type" value="Genomic_DNA"/>
</dbReference>
<reference evidence="2 3" key="1">
    <citation type="submission" date="2019-04" db="EMBL/GenBank/DDBJ databases">
        <title>Herbidospora sp. NEAU-GS14.nov., a novel actinomycete isolated from soil.</title>
        <authorList>
            <person name="Han L."/>
        </authorList>
    </citation>
    <scope>NUCLEOTIDE SEQUENCE [LARGE SCALE GENOMIC DNA]</scope>
    <source>
        <strain evidence="2 3">NEAU-GS14</strain>
    </source>
</reference>
<dbReference type="AlphaFoldDB" id="A0A4U3MH37"/>
<organism evidence="2 3">
    <name type="scientific">Herbidospora galbida</name>
    <dbReference type="NCBI Taxonomy" id="2575442"/>
    <lineage>
        <taxon>Bacteria</taxon>
        <taxon>Bacillati</taxon>
        <taxon>Actinomycetota</taxon>
        <taxon>Actinomycetes</taxon>
        <taxon>Streptosporangiales</taxon>
        <taxon>Streptosporangiaceae</taxon>
        <taxon>Herbidospora</taxon>
    </lineage>
</organism>
<dbReference type="Gene3D" id="3.10.180.10">
    <property type="entry name" value="2,3-Dihydroxybiphenyl 1,2-Dioxygenase, domain 1"/>
    <property type="match status" value="1"/>
</dbReference>
<dbReference type="PROSITE" id="PS51819">
    <property type="entry name" value="VOC"/>
    <property type="match status" value="1"/>
</dbReference>
<dbReference type="OrthoDB" id="115162at2"/>
<sequence>MDTAVNGFHHVKLPVADLPRSRDWYARVLGLHTHIEFMEEGVLMGVAMRDPGGSVELALRHDPARAAALAGFDPLALCIPTSAALDAWQQRLEDLGQPYGEIVAGHLGRVLVGLRDPDGIEVRLYFPAGGER</sequence>
<evidence type="ECO:0000313" key="2">
    <source>
        <dbReference type="EMBL" id="TKK87802.1"/>
    </source>
</evidence>
<protein>
    <submittedName>
        <fullName evidence="2">VOC family protein</fullName>
    </submittedName>
</protein>
<proteinExistence type="predicted"/>
<dbReference type="InterPro" id="IPR029068">
    <property type="entry name" value="Glyas_Bleomycin-R_OHBP_Dase"/>
</dbReference>
<keyword evidence="3" id="KW-1185">Reference proteome</keyword>
<gene>
    <name evidence="2" type="ORF">FDA94_16665</name>
</gene>
<dbReference type="RefSeq" id="WP_137247970.1">
    <property type="nucleotide sequence ID" value="NZ_SZQA01000014.1"/>
</dbReference>
<name>A0A4U3MH37_9ACTN</name>
<accession>A0A4U3MH37</accession>
<feature type="domain" description="VOC" evidence="1">
    <location>
        <begin position="7"/>
        <end position="127"/>
    </location>
</feature>
<dbReference type="Pfam" id="PF00903">
    <property type="entry name" value="Glyoxalase"/>
    <property type="match status" value="1"/>
</dbReference>
<dbReference type="Proteomes" id="UP000308705">
    <property type="component" value="Unassembled WGS sequence"/>
</dbReference>
<dbReference type="SUPFAM" id="SSF54593">
    <property type="entry name" value="Glyoxalase/Bleomycin resistance protein/Dihydroxybiphenyl dioxygenase"/>
    <property type="match status" value="1"/>
</dbReference>
<comment type="caution">
    <text evidence="2">The sequence shown here is derived from an EMBL/GenBank/DDBJ whole genome shotgun (WGS) entry which is preliminary data.</text>
</comment>
<dbReference type="InterPro" id="IPR004360">
    <property type="entry name" value="Glyas_Fos-R_dOase_dom"/>
</dbReference>
<evidence type="ECO:0000259" key="1">
    <source>
        <dbReference type="PROSITE" id="PS51819"/>
    </source>
</evidence>
<evidence type="ECO:0000313" key="3">
    <source>
        <dbReference type="Proteomes" id="UP000308705"/>
    </source>
</evidence>
<dbReference type="InterPro" id="IPR037523">
    <property type="entry name" value="VOC_core"/>
</dbReference>